<protein>
    <submittedName>
        <fullName evidence="1">Uncharacterized protein</fullName>
    </submittedName>
</protein>
<evidence type="ECO:0000313" key="1">
    <source>
        <dbReference type="EMBL" id="WNZ21398.1"/>
    </source>
</evidence>
<reference evidence="1" key="1">
    <citation type="submission" date="2020-05" db="EMBL/GenBank/DDBJ databases">
        <authorList>
            <person name="Zhu T."/>
            <person name="Keshari N."/>
            <person name="Lu X."/>
        </authorList>
    </citation>
    <scope>NUCLEOTIDE SEQUENCE</scope>
    <source>
        <strain evidence="1">NK1-12</strain>
    </source>
</reference>
<organism evidence="1">
    <name type="scientific">Leptolyngbya sp. NK1-12</name>
    <dbReference type="NCBI Taxonomy" id="2547451"/>
    <lineage>
        <taxon>Bacteria</taxon>
        <taxon>Bacillati</taxon>
        <taxon>Cyanobacteriota</taxon>
        <taxon>Cyanophyceae</taxon>
        <taxon>Leptolyngbyales</taxon>
        <taxon>Leptolyngbyaceae</taxon>
        <taxon>Leptolyngbya group</taxon>
        <taxon>Leptolyngbya</taxon>
    </lineage>
</organism>
<gene>
    <name evidence="1" type="ORF">HJG54_23315</name>
</gene>
<name>A0AA96WA99_9CYAN</name>
<sequence length="65" mass="7379">MDFAQWQIGIRDTKGHESRVTMLPLCLVEPLRHQLEQARRLHPQDLEAGYGSVYNGSYTPRGLAA</sequence>
<dbReference type="EMBL" id="CP053586">
    <property type="protein sequence ID" value="WNZ21398.1"/>
    <property type="molecule type" value="Genomic_DNA"/>
</dbReference>
<proteinExistence type="predicted"/>
<dbReference type="AlphaFoldDB" id="A0AA96WA99"/>
<accession>A0AA96WA99</accession>
<dbReference type="RefSeq" id="WP_316431643.1">
    <property type="nucleotide sequence ID" value="NZ_CP053586.1"/>
</dbReference>